<keyword evidence="3" id="KW-1185">Reference proteome</keyword>
<evidence type="ECO:0000256" key="1">
    <source>
        <dbReference type="SAM" id="MobiDB-lite"/>
    </source>
</evidence>
<evidence type="ECO:0000313" key="2">
    <source>
        <dbReference type="EMBL" id="EFJ01513.1"/>
    </source>
</evidence>
<gene>
    <name evidence="2" type="ORF">SCHCODRAFT_83725</name>
</gene>
<feature type="non-terminal residue" evidence="2">
    <location>
        <position position="162"/>
    </location>
</feature>
<dbReference type="KEGG" id="scm:SCHCO_02450004"/>
<protein>
    <submittedName>
        <fullName evidence="2">Expressed protein</fullName>
    </submittedName>
</protein>
<dbReference type="EMBL" id="GL377302">
    <property type="protein sequence ID" value="EFJ01513.1"/>
    <property type="molecule type" value="Genomic_DNA"/>
</dbReference>
<dbReference type="AlphaFoldDB" id="D8PNE3"/>
<reference evidence="2 3" key="1">
    <citation type="journal article" date="2010" name="Nat. Biotechnol.">
        <title>Genome sequence of the model mushroom Schizophyllum commune.</title>
        <authorList>
            <person name="Ohm R.A."/>
            <person name="de Jong J.F."/>
            <person name="Lugones L.G."/>
            <person name="Aerts A."/>
            <person name="Kothe E."/>
            <person name="Stajich J.E."/>
            <person name="de Vries R.P."/>
            <person name="Record E."/>
            <person name="Levasseur A."/>
            <person name="Baker S.E."/>
            <person name="Bartholomew K.A."/>
            <person name="Coutinho P.M."/>
            <person name="Erdmann S."/>
            <person name="Fowler T.J."/>
            <person name="Gathman A.C."/>
            <person name="Lombard V."/>
            <person name="Henrissat B."/>
            <person name="Knabe N."/>
            <person name="Kuees U."/>
            <person name="Lilly W.W."/>
            <person name="Lindquist E."/>
            <person name="Lucas S."/>
            <person name="Magnuson J.K."/>
            <person name="Piumi F."/>
            <person name="Raudaskoski M."/>
            <person name="Salamov A."/>
            <person name="Schmutz J."/>
            <person name="Schwarze F.W.M.R."/>
            <person name="vanKuyk P.A."/>
            <person name="Horton J.S."/>
            <person name="Grigoriev I.V."/>
            <person name="Woesten H.A.B."/>
        </authorList>
    </citation>
    <scope>NUCLEOTIDE SEQUENCE [LARGE SCALE GENOMIC DNA]</scope>
    <source>
        <strain evidence="3">H4-8 / FGSC 9210</strain>
    </source>
</reference>
<dbReference type="InParanoid" id="D8PNE3"/>
<dbReference type="GeneID" id="9595097"/>
<dbReference type="Proteomes" id="UP000007431">
    <property type="component" value="Unassembled WGS sequence"/>
</dbReference>
<feature type="compositionally biased region" description="Polar residues" evidence="1">
    <location>
        <begin position="25"/>
        <end position="38"/>
    </location>
</feature>
<sequence length="162" mass="17260">MSAARRRNPQAHAVVEDHATRKSGNRQSSNSQLANGQAATEAKHGGRTGQPTDTHTAPTTRPSTKEAKQNATIRSSPTQSRFAELRTGSSADITPKGNTHVLRESKQQACYPEDTTSQSIGRVHASRSPLEAAPAAIIRQPRGPTQSHSGLSSRHQPSSLSP</sequence>
<organism evidence="3">
    <name type="scientific">Schizophyllum commune (strain H4-8 / FGSC 9210)</name>
    <name type="common">Split gill fungus</name>
    <dbReference type="NCBI Taxonomy" id="578458"/>
    <lineage>
        <taxon>Eukaryota</taxon>
        <taxon>Fungi</taxon>
        <taxon>Dikarya</taxon>
        <taxon>Basidiomycota</taxon>
        <taxon>Agaricomycotina</taxon>
        <taxon>Agaricomycetes</taxon>
        <taxon>Agaricomycetidae</taxon>
        <taxon>Agaricales</taxon>
        <taxon>Schizophyllaceae</taxon>
        <taxon>Schizophyllum</taxon>
    </lineage>
</organism>
<accession>D8PNE3</accession>
<feature type="compositionally biased region" description="Polar residues" evidence="1">
    <location>
        <begin position="143"/>
        <end position="162"/>
    </location>
</feature>
<name>D8PNE3_SCHCM</name>
<dbReference type="HOGENOM" id="CLU_1639510_0_0_1"/>
<feature type="compositionally biased region" description="Polar residues" evidence="1">
    <location>
        <begin position="69"/>
        <end position="92"/>
    </location>
</feature>
<feature type="compositionally biased region" description="Polar residues" evidence="1">
    <location>
        <begin position="49"/>
        <end position="62"/>
    </location>
</feature>
<dbReference type="RefSeq" id="XP_003036415.1">
    <property type="nucleotide sequence ID" value="XM_003036369.1"/>
</dbReference>
<feature type="region of interest" description="Disordered" evidence="1">
    <location>
        <begin position="1"/>
        <end position="162"/>
    </location>
</feature>
<evidence type="ECO:0000313" key="3">
    <source>
        <dbReference type="Proteomes" id="UP000007431"/>
    </source>
</evidence>
<proteinExistence type="predicted"/>
<dbReference type="VEuPathDB" id="FungiDB:SCHCODRAFT_02450004"/>